<dbReference type="EMBL" id="JAQPYS010000076">
    <property type="protein sequence ID" value="MDC7137417.1"/>
    <property type="molecule type" value="Genomic_DNA"/>
</dbReference>
<reference evidence="1 2" key="1">
    <citation type="submission" date="2023-01" db="EMBL/GenBank/DDBJ databases">
        <title>Exploring GABA producing Bacteroides strains toward improving mental health.</title>
        <authorList>
            <person name="Yousuf B."/>
            <person name="Bouhlel N.E."/>
            <person name="Mottawea W."/>
            <person name="Hammami R."/>
        </authorList>
    </citation>
    <scope>NUCLEOTIDE SEQUENCE [LARGE SCALE GENOMIC DNA]</scope>
    <source>
        <strain evidence="1 2">UO.H1054</strain>
    </source>
</reference>
<evidence type="ECO:0000313" key="1">
    <source>
        <dbReference type="EMBL" id="MDC7137417.1"/>
    </source>
</evidence>
<sequence length="135" mass="15957">MEGDRGKYTKDPVKVRFTTKADGRKSISFEIYQNGKRTYERLPNLFLLVETDDNSIRKNRATLNKVEKLRKQRTKELQKNPVPDKYISIKDTGQSPIMLSSWMDQYYTIQKNRGVRELSNITRTKKFLLTYSEDL</sequence>
<proteinExistence type="predicted"/>
<evidence type="ECO:0008006" key="3">
    <source>
        <dbReference type="Google" id="ProtNLM"/>
    </source>
</evidence>
<evidence type="ECO:0000313" key="2">
    <source>
        <dbReference type="Proteomes" id="UP001215398"/>
    </source>
</evidence>
<gene>
    <name evidence="1" type="ORF">PQG98_13875</name>
</gene>
<organism evidence="1 2">
    <name type="scientific">Bacteroides zhangwenhongii</name>
    <dbReference type="NCBI Taxonomy" id="2650157"/>
    <lineage>
        <taxon>Bacteria</taxon>
        <taxon>Pseudomonadati</taxon>
        <taxon>Bacteroidota</taxon>
        <taxon>Bacteroidia</taxon>
        <taxon>Bacteroidales</taxon>
        <taxon>Bacteroidaceae</taxon>
        <taxon>Bacteroides</taxon>
    </lineage>
</organism>
<comment type="caution">
    <text evidence="1">The sequence shown here is derived from an EMBL/GenBank/DDBJ whole genome shotgun (WGS) entry which is preliminary data.</text>
</comment>
<keyword evidence="2" id="KW-1185">Reference proteome</keyword>
<feature type="non-terminal residue" evidence="1">
    <location>
        <position position="135"/>
    </location>
</feature>
<name>A0ABT5HA04_9BACE</name>
<protein>
    <recommendedName>
        <fullName evidence="3">Arm DNA-binding domain-containing protein</fullName>
    </recommendedName>
</protein>
<dbReference type="Proteomes" id="UP001215398">
    <property type="component" value="Unassembled WGS sequence"/>
</dbReference>
<accession>A0ABT5HA04</accession>